<dbReference type="SUPFAM" id="SSF50692">
    <property type="entry name" value="ADC-like"/>
    <property type="match status" value="1"/>
</dbReference>
<gene>
    <name evidence="8" type="ORF">LDC_0321</name>
</gene>
<dbReference type="GO" id="GO:0016491">
    <property type="term" value="F:oxidoreductase activity"/>
    <property type="evidence" value="ECO:0007669"/>
    <property type="project" value="UniProtKB-KW"/>
</dbReference>
<dbReference type="PANTHER" id="PTHR43105">
    <property type="entry name" value="RESPIRATORY NITRATE REDUCTASE"/>
    <property type="match status" value="1"/>
</dbReference>
<evidence type="ECO:0000313" key="8">
    <source>
        <dbReference type="EMBL" id="EFK97628.1"/>
    </source>
</evidence>
<protein>
    <submittedName>
        <fullName evidence="8">Protein containing Molybdopterin oxidoreductase domain</fullName>
        <ecNumber evidence="8">1.-.-.-</ecNumber>
    </submittedName>
</protein>
<comment type="cofactor">
    <cofactor evidence="5">
        <name>[2Fe-2S] cluster</name>
        <dbReference type="ChEBI" id="CHEBI:190135"/>
    </cofactor>
</comment>
<dbReference type="GO" id="GO:0043546">
    <property type="term" value="F:molybdopterin cofactor binding"/>
    <property type="evidence" value="ECO:0007669"/>
    <property type="project" value="InterPro"/>
</dbReference>
<dbReference type="EC" id="1.-.-.-" evidence="8"/>
<dbReference type="AlphaFoldDB" id="D9PFN5"/>
<name>D9PFN5_9ZZZZ</name>
<dbReference type="Gene3D" id="2.40.40.20">
    <property type="match status" value="1"/>
</dbReference>
<keyword evidence="3" id="KW-0408">Iron</keyword>
<feature type="domain" description="Molybdopterin oxidoreductase" evidence="6">
    <location>
        <begin position="7"/>
        <end position="97"/>
    </location>
</feature>
<sequence length="243" mass="25304">MLETPRKAYVLLNVEAELDCANPQQAMAALQAADTVIVLSAYKPHATEYADVLLPVAPFTETSGTYVSTEGRVQSFKGAVKPLGEARPAWKVLRVLGNMLKLEGFNHDTSEAVRDEALNGVDVASRLNNAIGGVEAKAAAATGGLQRVSEVPIYATDAVVRRSAPLQATADAATPQAWLHSEELKKLGIQPGTAVRVGQGQGSVLLIAAADDKLPRGVARVAAGHAATAALGAMFGTISVERA</sequence>
<dbReference type="Pfam" id="PF01568">
    <property type="entry name" value="Molydop_binding"/>
    <property type="match status" value="1"/>
</dbReference>
<accession>D9PFN5</accession>
<comment type="cofactor">
    <cofactor evidence="1">
        <name>[4Fe-4S] cluster</name>
        <dbReference type="ChEBI" id="CHEBI:49883"/>
    </cofactor>
</comment>
<evidence type="ECO:0000256" key="4">
    <source>
        <dbReference type="ARBA" id="ARBA00023014"/>
    </source>
</evidence>
<dbReference type="InterPro" id="IPR009010">
    <property type="entry name" value="Asp_de-COase-like_dom_sf"/>
</dbReference>
<proteinExistence type="predicted"/>
<organism evidence="8">
    <name type="scientific">sediment metagenome</name>
    <dbReference type="NCBI Taxonomy" id="749907"/>
    <lineage>
        <taxon>unclassified sequences</taxon>
        <taxon>metagenomes</taxon>
        <taxon>ecological metagenomes</taxon>
    </lineage>
</organism>
<dbReference type="SUPFAM" id="SSF53706">
    <property type="entry name" value="Formate dehydrogenase/DMSO reductase, domains 1-3"/>
    <property type="match status" value="1"/>
</dbReference>
<keyword evidence="4" id="KW-0411">Iron-sulfur</keyword>
<dbReference type="Pfam" id="PF00384">
    <property type="entry name" value="Molybdopterin"/>
    <property type="match status" value="1"/>
</dbReference>
<feature type="domain" description="Molybdopterin dinucleotide-binding" evidence="7">
    <location>
        <begin position="168"/>
        <end position="227"/>
    </location>
</feature>
<keyword evidence="2" id="KW-0479">Metal-binding</keyword>
<dbReference type="EMBL" id="ADZX01000097">
    <property type="protein sequence ID" value="EFK97628.1"/>
    <property type="molecule type" value="Genomic_DNA"/>
</dbReference>
<evidence type="ECO:0000256" key="2">
    <source>
        <dbReference type="ARBA" id="ARBA00022723"/>
    </source>
</evidence>
<dbReference type="GO" id="GO:0046872">
    <property type="term" value="F:metal ion binding"/>
    <property type="evidence" value="ECO:0007669"/>
    <property type="project" value="UniProtKB-KW"/>
</dbReference>
<dbReference type="Gene3D" id="3.40.50.740">
    <property type="match status" value="1"/>
</dbReference>
<dbReference type="GO" id="GO:0051536">
    <property type="term" value="F:iron-sulfur cluster binding"/>
    <property type="evidence" value="ECO:0007669"/>
    <property type="project" value="UniProtKB-KW"/>
</dbReference>
<dbReference type="InterPro" id="IPR050123">
    <property type="entry name" value="Prok_molybdopt-oxidoreductase"/>
</dbReference>
<comment type="caution">
    <text evidence="8">The sequence shown here is derived from an EMBL/GenBank/DDBJ whole genome shotgun (WGS) entry which is preliminary data.</text>
</comment>
<dbReference type="PANTHER" id="PTHR43105:SF13">
    <property type="entry name" value="NADH-UBIQUINONE OXIDOREDUCTASE 75 KDA SUBUNIT, MITOCHONDRIAL"/>
    <property type="match status" value="1"/>
</dbReference>
<dbReference type="InterPro" id="IPR006656">
    <property type="entry name" value="Mopterin_OxRdtase"/>
</dbReference>
<keyword evidence="8" id="KW-0560">Oxidoreductase</keyword>
<dbReference type="GO" id="GO:0016020">
    <property type="term" value="C:membrane"/>
    <property type="evidence" value="ECO:0007669"/>
    <property type="project" value="TreeGrafter"/>
</dbReference>
<evidence type="ECO:0000256" key="5">
    <source>
        <dbReference type="ARBA" id="ARBA00034078"/>
    </source>
</evidence>
<dbReference type="InterPro" id="IPR006657">
    <property type="entry name" value="MoPterin_dinucl-bd_dom"/>
</dbReference>
<reference evidence="8" key="2">
    <citation type="journal article" date="2011" name="Microb. Ecol.">
        <title>Taxonomic and Functional Metagenomic Profiling of the Microbial Community in the Anoxic Sediment of a Sub-saline Shallow Lake (Laguna de Carrizo, Central Spain).</title>
        <authorList>
            <person name="Ferrer M."/>
            <person name="Guazzaroni M.E."/>
            <person name="Richter M."/>
            <person name="Garcia-Salamanca A."/>
            <person name="Yarza P."/>
            <person name="Suarez-Suarez A."/>
            <person name="Solano J."/>
            <person name="Alcaide M."/>
            <person name="van Dillewijn P."/>
            <person name="Molina-Henares M.A."/>
            <person name="Lopez-Cortes N."/>
            <person name="Al-Ramahi Y."/>
            <person name="Guerrero C."/>
            <person name="Acosta A."/>
            <person name="de Eugenio L.I."/>
            <person name="Martinez V."/>
            <person name="Marques S."/>
            <person name="Rojo F."/>
            <person name="Santero E."/>
            <person name="Genilloud O."/>
            <person name="Perez-Perez J."/>
            <person name="Rossello-Mora R."/>
            <person name="Ramos J.L."/>
        </authorList>
    </citation>
    <scope>NUCLEOTIDE SEQUENCE</scope>
</reference>
<reference evidence="8" key="1">
    <citation type="submission" date="2010-07" db="EMBL/GenBank/DDBJ databases">
        <authorList>
            <consortium name="CONSOLIDER consortium CSD2007-00005"/>
            <person name="Guazzaroni M.-E."/>
            <person name="Richter M."/>
            <person name="Garcia-Salamanca A."/>
            <person name="Yarza P."/>
            <person name="Ferrer M."/>
        </authorList>
    </citation>
    <scope>NUCLEOTIDE SEQUENCE</scope>
</reference>
<evidence type="ECO:0000259" key="7">
    <source>
        <dbReference type="Pfam" id="PF01568"/>
    </source>
</evidence>
<evidence type="ECO:0000256" key="1">
    <source>
        <dbReference type="ARBA" id="ARBA00001966"/>
    </source>
</evidence>
<evidence type="ECO:0000259" key="6">
    <source>
        <dbReference type="Pfam" id="PF00384"/>
    </source>
</evidence>
<evidence type="ECO:0000256" key="3">
    <source>
        <dbReference type="ARBA" id="ARBA00023004"/>
    </source>
</evidence>